<evidence type="ECO:0000313" key="1">
    <source>
        <dbReference type="EMBL" id="OWP02534.1"/>
    </source>
</evidence>
<dbReference type="Proteomes" id="UP000242519">
    <property type="component" value="Unassembled WGS sequence"/>
</dbReference>
<evidence type="ECO:0000313" key="2">
    <source>
        <dbReference type="Proteomes" id="UP000242519"/>
    </source>
</evidence>
<protein>
    <submittedName>
        <fullName evidence="1">Uncharacterized protein</fullName>
    </submittedName>
</protein>
<accession>A0A218Z497</accession>
<proteinExistence type="inferred from homology"/>
<dbReference type="PANTHER" id="PTHR37315">
    <property type="entry name" value="UPF0311 PROTEIN BLR7842"/>
    <property type="match status" value="1"/>
</dbReference>
<name>A0A218Z497_9HELO</name>
<dbReference type="InterPro" id="IPR020915">
    <property type="entry name" value="UPF0311"/>
</dbReference>
<dbReference type="AlphaFoldDB" id="A0A218Z497"/>
<dbReference type="STRING" id="503106.A0A218Z497"/>
<dbReference type="HAMAP" id="MF_00775">
    <property type="entry name" value="UPF0311"/>
    <property type="match status" value="1"/>
</dbReference>
<comment type="caution">
    <text evidence="1">The sequence shown here is derived from an EMBL/GenBank/DDBJ whole genome shotgun (WGS) entry which is preliminary data.</text>
</comment>
<dbReference type="PANTHER" id="PTHR37315:SF1">
    <property type="entry name" value="UPF0311 PROTEIN BLR7842"/>
    <property type="match status" value="1"/>
</dbReference>
<dbReference type="OrthoDB" id="2544694at2759"/>
<dbReference type="InParanoid" id="A0A218Z497"/>
<dbReference type="Gene3D" id="2.40.160.20">
    <property type="match status" value="1"/>
</dbReference>
<dbReference type="EMBL" id="MZNU01000226">
    <property type="protein sequence ID" value="OWP02534.1"/>
    <property type="molecule type" value="Genomic_DNA"/>
</dbReference>
<reference evidence="1 2" key="1">
    <citation type="submission" date="2017-04" db="EMBL/GenBank/DDBJ databases">
        <title>Draft genome sequence of Marssonina coronaria NL1: causal agent of apple blotch.</title>
        <authorList>
            <person name="Cheng Q."/>
        </authorList>
    </citation>
    <scope>NUCLEOTIDE SEQUENCE [LARGE SCALE GENOMIC DNA]</scope>
    <source>
        <strain evidence="1 2">NL1</strain>
    </source>
</reference>
<keyword evidence="2" id="KW-1185">Reference proteome</keyword>
<sequence length="157" mass="16777">MAPSLEYAFTISAAIAPAQNFGTTFAGFRRFVPITGGTVEGPRLNGTVTAGGGDWNSVRSDGVLHILAKYTIELEDGTLINVHNEGYGRAGNKTFAFGGDAPTNATGGSGKGWYAKTYPRFEVAPGPHEWLNQYSFIGDMLQPTSQDYAVIEVYGVF</sequence>
<organism evidence="1 2">
    <name type="scientific">Diplocarpon coronariae</name>
    <dbReference type="NCBI Taxonomy" id="2795749"/>
    <lineage>
        <taxon>Eukaryota</taxon>
        <taxon>Fungi</taxon>
        <taxon>Dikarya</taxon>
        <taxon>Ascomycota</taxon>
        <taxon>Pezizomycotina</taxon>
        <taxon>Leotiomycetes</taxon>
        <taxon>Helotiales</taxon>
        <taxon>Drepanopezizaceae</taxon>
        <taxon>Diplocarpon</taxon>
    </lineage>
</organism>
<dbReference type="Pfam" id="PF11578">
    <property type="entry name" value="DUF3237"/>
    <property type="match status" value="1"/>
</dbReference>
<gene>
    <name evidence="1" type="ORF">B2J93_4377</name>
</gene>